<sequence length="502" mass="55177">MDSPPTTTPHRKRKRAPSDAVINPLSHSPDTLRQFALAGYPAEKPLPSKAHPGFPHRSTSRPSRKQTTTTTIDSDTEPDAPTTTTTSPTAALPSTPASDADDDATATEGGGGGSGDWLTTTDGETTDLDSNPSPKSTTRKRRSRKHNNSNKEAGPDRDRTARAYRARVGCLAAVARRCLAEGDVARAKRAFGLLARARVYGKRVDLRRERFWEVGAEVLGREGGERKGEGKGGSGGDGDGGEVMGEGEGGWEGDVDGEGEEEDEEAKAERLARLKAYYEYLIQQYPYSKQHAGSVNSVLDFQVALFSAEMEAAHAAHKRGLEKLQQGGSWDEEDGDMDVDEPIDYGLDGLEEGEPGGEQSEAEHHLQGLSRQELKLREKENGLRLEALRRMTDISQRMDIVMETIPFSRDHELLRLRAMVALYTADLHMRPAPRSPAEDRQDKRARAGQREKAKLLLRQIKATGGGLRDHDERLLETLDSDDEDDTEDEDRSVLPMFSSMHV</sequence>
<gene>
    <name evidence="1" type="ORF">F5144DRAFT_629621</name>
</gene>
<reference evidence="1 2" key="1">
    <citation type="journal article" date="2021" name="Nat. Commun.">
        <title>Genetic determinants of endophytism in the Arabidopsis root mycobiome.</title>
        <authorList>
            <person name="Mesny F."/>
            <person name="Miyauchi S."/>
            <person name="Thiergart T."/>
            <person name="Pickel B."/>
            <person name="Atanasova L."/>
            <person name="Karlsson M."/>
            <person name="Huettel B."/>
            <person name="Barry K.W."/>
            <person name="Haridas S."/>
            <person name="Chen C."/>
            <person name="Bauer D."/>
            <person name="Andreopoulos W."/>
            <person name="Pangilinan J."/>
            <person name="LaButti K."/>
            <person name="Riley R."/>
            <person name="Lipzen A."/>
            <person name="Clum A."/>
            <person name="Drula E."/>
            <person name="Henrissat B."/>
            <person name="Kohler A."/>
            <person name="Grigoriev I.V."/>
            <person name="Martin F.M."/>
            <person name="Hacquard S."/>
        </authorList>
    </citation>
    <scope>NUCLEOTIDE SEQUENCE [LARGE SCALE GENOMIC DNA]</scope>
    <source>
        <strain evidence="1 2">MPI-SDFR-AT-0079</strain>
    </source>
</reference>
<evidence type="ECO:0000313" key="2">
    <source>
        <dbReference type="Proteomes" id="UP000724584"/>
    </source>
</evidence>
<comment type="caution">
    <text evidence="1">The sequence shown here is derived from an EMBL/GenBank/DDBJ whole genome shotgun (WGS) entry which is preliminary data.</text>
</comment>
<evidence type="ECO:0000313" key="1">
    <source>
        <dbReference type="EMBL" id="KAH6631640.1"/>
    </source>
</evidence>
<proteinExistence type="predicted"/>
<protein>
    <submittedName>
        <fullName evidence="1">Uncharacterized protein</fullName>
    </submittedName>
</protein>
<keyword evidence="2" id="KW-1185">Reference proteome</keyword>
<accession>A0ACB7P5T0</accession>
<name>A0ACB7P5T0_9PEZI</name>
<dbReference type="Proteomes" id="UP000724584">
    <property type="component" value="Unassembled WGS sequence"/>
</dbReference>
<organism evidence="1 2">
    <name type="scientific">Chaetomium tenue</name>
    <dbReference type="NCBI Taxonomy" id="1854479"/>
    <lineage>
        <taxon>Eukaryota</taxon>
        <taxon>Fungi</taxon>
        <taxon>Dikarya</taxon>
        <taxon>Ascomycota</taxon>
        <taxon>Pezizomycotina</taxon>
        <taxon>Sordariomycetes</taxon>
        <taxon>Sordariomycetidae</taxon>
        <taxon>Sordariales</taxon>
        <taxon>Chaetomiaceae</taxon>
        <taxon>Chaetomium</taxon>
    </lineage>
</organism>
<dbReference type="EMBL" id="JAGIZQ010000004">
    <property type="protein sequence ID" value="KAH6631640.1"/>
    <property type="molecule type" value="Genomic_DNA"/>
</dbReference>